<evidence type="ECO:0000313" key="8">
    <source>
        <dbReference type="EMBL" id="QQY96720.1"/>
    </source>
</evidence>
<evidence type="ECO:0000256" key="6">
    <source>
        <dbReference type="ARBA" id="ARBA00022770"/>
    </source>
</evidence>
<organism evidence="8">
    <name type="scientific">Equine encephalosis virus 6</name>
    <dbReference type="NCBI Taxonomy" id="201492"/>
    <lineage>
        <taxon>Viruses</taxon>
        <taxon>Riboviria</taxon>
        <taxon>Orthornavirae</taxon>
        <taxon>Duplornaviricota</taxon>
        <taxon>Resentoviricetes</taxon>
        <taxon>Reovirales</taxon>
        <taxon>Sedoreoviridae</taxon>
        <taxon>Orbivirus</taxon>
        <taxon>Orbivirus betaequi</taxon>
        <taxon>Equine encephalosis virus</taxon>
    </lineage>
</organism>
<dbReference type="GO" id="GO:0039624">
    <property type="term" value="C:viral outer capsid"/>
    <property type="evidence" value="ECO:0007669"/>
    <property type="project" value="UniProtKB-KW"/>
</dbReference>
<keyword evidence="7" id="KW-0946">Virion</keyword>
<dbReference type="InterPro" id="IPR029063">
    <property type="entry name" value="SAM-dependent_MTases_sf"/>
</dbReference>
<comment type="similarity">
    <text evidence="3">Belongs to the orbivirus VP4 family.</text>
</comment>
<dbReference type="InterPro" id="IPR043026">
    <property type="entry name" value="Orbi_VP4_C"/>
</dbReference>
<protein>
    <recommendedName>
        <fullName evidence="4">Core protein VP4</fullName>
    </recommendedName>
</protein>
<dbReference type="Gene3D" id="1.20.1280.200">
    <property type="entry name" value="Orbivirus VP4 core protein, C-terminal domain"/>
    <property type="match status" value="1"/>
</dbReference>
<sequence>MEPCAVFHLSGNLTHLLPEVFLPIWDLSRIKVLNDLWIERGKWVSDVYALGDVSKWSIRQLRSHRFIFISTNTRVAVKEEWIHPDVKIPRDKANGLSAKELETIIGTQRLKLRKKFGDMLREYAMVTCVEFHGSEAETLNFVDPKKQKVFGLPRMPYTYNNPKKTWRDAEDQGTSEKLVSMLDYGVWSADQVHYVGSGDLRTLKQFAQSDPKRFRRIEWFCYDPISPAGDLSNVYTFKRCVTSPSDLNITKRECANVERVFLWDVSTDKGSLDSIEWRKKREKEDRLGEAIFRAIAGMFSYGIIKHRVPEGNEDYCIYTSDLLPQPGAPHDMYELRNLVMGRGHTWVDRSHLMQPQFKWVNPTTCRRMVVDIHSKHLGKIEKKMLYEYLHITRRDGLTHEGQGKRADLFYLTNRCNAPYKEKIVSVAKVSEIATLWVSRMTTPDYDDLPMSRSELMLRLSGNGKILLDGNGAILFLMWRYPNRFKRTTNYDPAWAECFAVSFREDIPEDPIPELSLCRFIGLRGESSRIRLNAVKYHFVPDMLKSMSLDLSGHLYITLVSGSYVADLEWWLHMILRWSQKNAEEKVSSIKRLKGELIEWKEEKANSAWHLREDLIAAFQAFRAHCDVFGIDDDHIQPWVSAARDIS</sequence>
<keyword evidence="6" id="KW-1152">Outer capsid protein</keyword>
<evidence type="ECO:0000256" key="4">
    <source>
        <dbReference type="ARBA" id="ARBA00021787"/>
    </source>
</evidence>
<accession>A0A7U1BC83</accession>
<comment type="subcellular location">
    <subcellularLocation>
        <location evidence="2">Virion</location>
    </subcellularLocation>
</comment>
<name>A0A7U1BC83_9REOV</name>
<proteinExistence type="inferred from homology"/>
<dbReference type="EMBL" id="MN876918">
    <property type="protein sequence ID" value="QQY96720.1"/>
    <property type="molecule type" value="Genomic_RNA"/>
</dbReference>
<dbReference type="Gene3D" id="3.40.50.150">
    <property type="entry name" value="Vaccinia Virus protein VP39"/>
    <property type="match status" value="1"/>
</dbReference>
<evidence type="ECO:0000256" key="5">
    <source>
        <dbReference type="ARBA" id="ARBA00022561"/>
    </source>
</evidence>
<reference evidence="8" key="1">
    <citation type="submission" date="2019-12" db="EMBL/GenBank/DDBJ databases">
        <title>Equine encephalosis virus genome sequencing and assembly.</title>
        <authorList>
            <person name="Guthrie A.J."/>
            <person name="Coetzee P."/>
            <person name="Lourens C.W."/>
            <person name="MacLachlan N.J."/>
            <person name="Weyer C.T."/>
            <person name="le Grange M."/>
        </authorList>
    </citation>
    <scope>NUCLEOTIDE SEQUENCE</scope>
    <source>
        <strain evidence="8">6/E.caballus-labstr/ZAF/1991/Potchefstroom-Potchefstroom_Else_EP8_91</strain>
    </source>
</reference>
<evidence type="ECO:0000256" key="3">
    <source>
        <dbReference type="ARBA" id="ARBA00009708"/>
    </source>
</evidence>
<keyword evidence="5" id="KW-0167">Capsid protein</keyword>
<comment type="function">
    <text evidence="1">The VP4 protein is one of the five proteins (with VP1, VP3, VP6 and VP7) which form the inner capsid of the virus.</text>
</comment>
<dbReference type="Pfam" id="PF05059">
    <property type="entry name" value="Orbi_VP4"/>
    <property type="match status" value="1"/>
</dbReference>
<dbReference type="CDD" id="cd20758">
    <property type="entry name" value="capping_2-OMTase_Orbivirus"/>
    <property type="match status" value="1"/>
</dbReference>
<evidence type="ECO:0000256" key="1">
    <source>
        <dbReference type="ARBA" id="ARBA00002541"/>
    </source>
</evidence>
<dbReference type="InterPro" id="IPR007753">
    <property type="entry name" value="Orbi_VP4"/>
</dbReference>
<evidence type="ECO:0000256" key="2">
    <source>
        <dbReference type="ARBA" id="ARBA00004328"/>
    </source>
</evidence>
<evidence type="ECO:0000256" key="7">
    <source>
        <dbReference type="ARBA" id="ARBA00022844"/>
    </source>
</evidence>